<evidence type="ECO:0000313" key="2">
    <source>
        <dbReference type="Proteomes" id="UP000179106"/>
    </source>
</evidence>
<gene>
    <name evidence="1" type="ORF">A3B25_03475</name>
</gene>
<dbReference type="Proteomes" id="UP000179106">
    <property type="component" value="Unassembled WGS sequence"/>
</dbReference>
<name>A0A1G2GRD4_9BACT</name>
<organism evidence="1 2">
    <name type="scientific">Candidatus Ryanbacteria bacterium RIFCSPLOWO2_01_FULL_48_26</name>
    <dbReference type="NCBI Taxonomy" id="1802126"/>
    <lineage>
        <taxon>Bacteria</taxon>
        <taxon>Candidatus Ryaniibacteriota</taxon>
    </lineage>
</organism>
<dbReference type="AlphaFoldDB" id="A0A1G2GRD4"/>
<accession>A0A1G2GRD4</accession>
<evidence type="ECO:0000313" key="1">
    <source>
        <dbReference type="EMBL" id="OGZ52690.1"/>
    </source>
</evidence>
<sequence>MAKGHRLFHRNSGTLNRHFQVTKAAVPVVRVLLRCFDVKKVNTSPFSQSHGSRLIRIARTDRGLAVETRGDGLCQVIYACTDNPGAVKTVLEKKFHELIKR</sequence>
<proteinExistence type="predicted"/>
<reference evidence="1 2" key="1">
    <citation type="journal article" date="2016" name="Nat. Commun.">
        <title>Thousands of microbial genomes shed light on interconnected biogeochemical processes in an aquifer system.</title>
        <authorList>
            <person name="Anantharaman K."/>
            <person name="Brown C.T."/>
            <person name="Hug L.A."/>
            <person name="Sharon I."/>
            <person name="Castelle C.J."/>
            <person name="Probst A.J."/>
            <person name="Thomas B.C."/>
            <person name="Singh A."/>
            <person name="Wilkins M.J."/>
            <person name="Karaoz U."/>
            <person name="Brodie E.L."/>
            <person name="Williams K.H."/>
            <person name="Hubbard S.S."/>
            <person name="Banfield J.F."/>
        </authorList>
    </citation>
    <scope>NUCLEOTIDE SEQUENCE [LARGE SCALE GENOMIC DNA]</scope>
</reference>
<dbReference type="EMBL" id="MHNW01000041">
    <property type="protein sequence ID" value="OGZ52690.1"/>
    <property type="molecule type" value="Genomic_DNA"/>
</dbReference>
<comment type="caution">
    <text evidence="1">The sequence shown here is derived from an EMBL/GenBank/DDBJ whole genome shotgun (WGS) entry which is preliminary data.</text>
</comment>
<protein>
    <submittedName>
        <fullName evidence="1">Uncharacterized protein</fullName>
    </submittedName>
</protein>